<dbReference type="NCBIfam" id="TIGR01509">
    <property type="entry name" value="HAD-SF-IA-v3"/>
    <property type="match status" value="1"/>
</dbReference>
<evidence type="ECO:0000256" key="1">
    <source>
        <dbReference type="ARBA" id="ARBA00006171"/>
    </source>
</evidence>
<dbReference type="Gene3D" id="1.10.150.240">
    <property type="entry name" value="Putative phosphatase, domain 2"/>
    <property type="match status" value="1"/>
</dbReference>
<accession>A0A1G8KZ32</accession>
<organism evidence="4 5">
    <name type="scientific">Alteribacillus bidgolensis</name>
    <dbReference type="NCBI Taxonomy" id="930129"/>
    <lineage>
        <taxon>Bacteria</taxon>
        <taxon>Bacillati</taxon>
        <taxon>Bacillota</taxon>
        <taxon>Bacilli</taxon>
        <taxon>Bacillales</taxon>
        <taxon>Bacillaceae</taxon>
        <taxon>Alteribacillus</taxon>
    </lineage>
</organism>
<evidence type="ECO:0000313" key="5">
    <source>
        <dbReference type="Proteomes" id="UP000199017"/>
    </source>
</evidence>
<dbReference type="FunFam" id="3.40.50.1000:FF:000036">
    <property type="entry name" value="HAD family hydrolase"/>
    <property type="match status" value="1"/>
</dbReference>
<dbReference type="GO" id="GO:0046872">
    <property type="term" value="F:metal ion binding"/>
    <property type="evidence" value="ECO:0007669"/>
    <property type="project" value="UniProtKB-KW"/>
</dbReference>
<dbReference type="OrthoDB" id="9797743at2"/>
<keyword evidence="2" id="KW-0479">Metal-binding</keyword>
<dbReference type="STRING" id="930129.SAMN05216352_10877"/>
<protein>
    <submittedName>
        <fullName evidence="4">Haloacid dehalogenase superfamily, subfamily IA, variant 3 with third motif having DD or ED</fullName>
    </submittedName>
</protein>
<comment type="similarity">
    <text evidence="1">Belongs to the HAD-like hydrolase superfamily. CbbY/CbbZ/Gph/YieH family.</text>
</comment>
<evidence type="ECO:0000256" key="3">
    <source>
        <dbReference type="ARBA" id="ARBA00022801"/>
    </source>
</evidence>
<dbReference type="SUPFAM" id="SSF56784">
    <property type="entry name" value="HAD-like"/>
    <property type="match status" value="1"/>
</dbReference>
<reference evidence="4 5" key="1">
    <citation type="submission" date="2016-10" db="EMBL/GenBank/DDBJ databases">
        <authorList>
            <person name="de Groot N.N."/>
        </authorList>
    </citation>
    <scope>NUCLEOTIDE SEQUENCE [LARGE SCALE GENOMIC DNA]</scope>
    <source>
        <strain evidence="5">P4B,CCM 7963,CECT 7998,DSM 25260,IBRC-M 10614,KCTC 13821</strain>
    </source>
</reference>
<sequence length="219" mass="25122">MKAVIFDFDGLIMDTETPQYEVLQEIFYEYNSNLPLSVWQKEIGTSTDFCPFRYLESKTKKKFDKENLQKALDRRFQQRLAKEAARPGVKNYLNEAKRLGLHIGLASSSNYQWVSTHLKNLGLFPFFKCIKTSDDVENVKPDPSLYLEAAKCLQVDPKECIVFEDSANGALAAKKAGMSCVIIPNKVTNELEFCNVERRLLTMEECTLNQIIDEIETKK</sequence>
<dbReference type="EMBL" id="FNDU01000008">
    <property type="protein sequence ID" value="SDI48641.1"/>
    <property type="molecule type" value="Genomic_DNA"/>
</dbReference>
<dbReference type="SFLD" id="SFLDG01135">
    <property type="entry name" value="C1.5.6:_HAD__Beta-PGM__Phospha"/>
    <property type="match status" value="1"/>
</dbReference>
<proteinExistence type="inferred from homology"/>
<dbReference type="InterPro" id="IPR023198">
    <property type="entry name" value="PGP-like_dom2"/>
</dbReference>
<dbReference type="Gene3D" id="3.40.50.1000">
    <property type="entry name" value="HAD superfamily/HAD-like"/>
    <property type="match status" value="1"/>
</dbReference>
<dbReference type="InterPro" id="IPR006439">
    <property type="entry name" value="HAD-SF_hydro_IA"/>
</dbReference>
<keyword evidence="3" id="KW-0378">Hydrolase</keyword>
<dbReference type="SFLD" id="SFLDS00003">
    <property type="entry name" value="Haloacid_Dehalogenase"/>
    <property type="match status" value="1"/>
</dbReference>
<dbReference type="Pfam" id="PF13419">
    <property type="entry name" value="HAD_2"/>
    <property type="match status" value="1"/>
</dbReference>
<dbReference type="SFLD" id="SFLDG01129">
    <property type="entry name" value="C1.5:_HAD__Beta-PGM__Phosphata"/>
    <property type="match status" value="1"/>
</dbReference>
<evidence type="ECO:0000313" key="4">
    <source>
        <dbReference type="EMBL" id="SDI48641.1"/>
    </source>
</evidence>
<dbReference type="PRINTS" id="PR00413">
    <property type="entry name" value="HADHALOGNASE"/>
</dbReference>
<dbReference type="InterPro" id="IPR023214">
    <property type="entry name" value="HAD_sf"/>
</dbReference>
<dbReference type="GO" id="GO:0016787">
    <property type="term" value="F:hydrolase activity"/>
    <property type="evidence" value="ECO:0007669"/>
    <property type="project" value="UniProtKB-KW"/>
</dbReference>
<dbReference type="PANTHER" id="PTHR18901">
    <property type="entry name" value="2-DEOXYGLUCOSE-6-PHOSPHATE PHOSPHATASE 2"/>
    <property type="match status" value="1"/>
</dbReference>
<dbReference type="AlphaFoldDB" id="A0A1G8KZ32"/>
<name>A0A1G8KZ32_9BACI</name>
<dbReference type="InterPro" id="IPR041492">
    <property type="entry name" value="HAD_2"/>
</dbReference>
<keyword evidence="5" id="KW-1185">Reference proteome</keyword>
<dbReference type="InterPro" id="IPR036412">
    <property type="entry name" value="HAD-like_sf"/>
</dbReference>
<gene>
    <name evidence="4" type="ORF">SAMN05216352_10877</name>
</gene>
<dbReference type="RefSeq" id="WP_091585930.1">
    <property type="nucleotide sequence ID" value="NZ_FNDU01000008.1"/>
</dbReference>
<dbReference type="PANTHER" id="PTHR18901:SF38">
    <property type="entry name" value="PSEUDOURIDINE-5'-PHOSPHATASE"/>
    <property type="match status" value="1"/>
</dbReference>
<dbReference type="CDD" id="cd16423">
    <property type="entry name" value="HAD_BPGM-like"/>
    <property type="match status" value="1"/>
</dbReference>
<evidence type="ECO:0000256" key="2">
    <source>
        <dbReference type="ARBA" id="ARBA00022723"/>
    </source>
</evidence>
<dbReference type="Proteomes" id="UP000199017">
    <property type="component" value="Unassembled WGS sequence"/>
</dbReference>